<feature type="domain" description="Recombinase" evidence="1">
    <location>
        <begin position="97"/>
        <end position="247"/>
    </location>
</feature>
<dbReference type="GO" id="GO:0003677">
    <property type="term" value="F:DNA binding"/>
    <property type="evidence" value="ECO:0007669"/>
    <property type="project" value="InterPro"/>
</dbReference>
<sequence>MKTLEKEPKPFDYVLIDDTSRCSRKPQDIMDFIDIARHCKIGVRFVAQNLDTVNPQFDMMLQLHAMIDKQYVDRLSVKCFEGQMGRVLNGYHCGSEAYGYRSVRIADPASLKGGRQSGTLGSKLVIDEEEAEVVRRIFRLFADGESMLGIAKALNRDRIPSPQNSRARKEGSQWCTSAIKDILHNEKYKGLYVWNASYQSEHPKTGELIKVKKAEHEVIRLERPEIRIVPDILWNAAAARLARMQDRQVQRVQGGYNRATNRPYLYSGFLYCGECGQKLIANGLQGKARYKCENARLHRGCYNRMSIPEQVVAEQLTGILSTQLLVPEIFDELVRDVIIEVEATVLREKSEARRSELPELEKHLQACNSALTNLTNSIELSPSPSLFERLRERDRERVLLMEKIRIARDRQRVTITRELLQDLVQENLSELRNVLESNVPLARELLSGHLLKLYLQPNPDSGDNSIHVVGGFDLFSGSNAANKRVLLEGSSTRTLQQHPGFLNFVALFDGSHKEPCLFFEPLIELLGAEPDLSDDAKSPEEWAWLLREHLGERWDDSKKLGYGATTRCFRVHADLLATRILVEKVPDPATQGRGHLYRLQLKDDVLEKLTPAA</sequence>
<gene>
    <name evidence="2" type="ORF">HDF12_004315</name>
</gene>
<reference evidence="2 3" key="1">
    <citation type="submission" date="2020-07" db="EMBL/GenBank/DDBJ databases">
        <title>Genomic Encyclopedia of Type Strains, Phase IV (KMG-V): Genome sequencing to study the core and pangenomes of soil and plant-associated prokaryotes.</title>
        <authorList>
            <person name="Whitman W."/>
        </authorList>
    </citation>
    <scope>NUCLEOTIDE SEQUENCE [LARGE SCALE GENOMIC DNA]</scope>
    <source>
        <strain evidence="2 3">M8UP30</strain>
    </source>
</reference>
<evidence type="ECO:0000313" key="3">
    <source>
        <dbReference type="Proteomes" id="UP000534186"/>
    </source>
</evidence>
<comment type="caution">
    <text evidence="2">The sequence shown here is derived from an EMBL/GenBank/DDBJ whole genome shotgun (WGS) entry which is preliminary data.</text>
</comment>
<dbReference type="AlphaFoldDB" id="A0A7Y9NQZ0"/>
<dbReference type="Gene3D" id="3.40.50.1390">
    <property type="entry name" value="Resolvase, N-terminal catalytic domain"/>
    <property type="match status" value="1"/>
</dbReference>
<dbReference type="Pfam" id="PF07508">
    <property type="entry name" value="Recombinase"/>
    <property type="match status" value="1"/>
</dbReference>
<dbReference type="InterPro" id="IPR038109">
    <property type="entry name" value="DNA_bind_recomb_sf"/>
</dbReference>
<accession>A0A7Y9NQZ0</accession>
<proteinExistence type="predicted"/>
<dbReference type="Proteomes" id="UP000534186">
    <property type="component" value="Unassembled WGS sequence"/>
</dbReference>
<dbReference type="InterPro" id="IPR050639">
    <property type="entry name" value="SSR_resolvase"/>
</dbReference>
<dbReference type="InterPro" id="IPR036162">
    <property type="entry name" value="Resolvase-like_N_sf"/>
</dbReference>
<evidence type="ECO:0000259" key="1">
    <source>
        <dbReference type="PROSITE" id="PS51737"/>
    </source>
</evidence>
<dbReference type="PROSITE" id="PS51737">
    <property type="entry name" value="RECOMBINASE_DNA_BIND"/>
    <property type="match status" value="1"/>
</dbReference>
<evidence type="ECO:0000313" key="2">
    <source>
        <dbReference type="EMBL" id="NYF53916.1"/>
    </source>
</evidence>
<dbReference type="Gene3D" id="3.90.1750.20">
    <property type="entry name" value="Putative Large Serine Recombinase, Chain B, Domain 2"/>
    <property type="match status" value="1"/>
</dbReference>
<dbReference type="Pfam" id="PF13408">
    <property type="entry name" value="Zn_ribbon_recom"/>
    <property type="match status" value="1"/>
</dbReference>
<dbReference type="SUPFAM" id="SSF53041">
    <property type="entry name" value="Resolvase-like"/>
    <property type="match status" value="1"/>
</dbReference>
<dbReference type="EMBL" id="JACCCV010000002">
    <property type="protein sequence ID" value="NYF53916.1"/>
    <property type="molecule type" value="Genomic_DNA"/>
</dbReference>
<dbReference type="GO" id="GO:0000150">
    <property type="term" value="F:DNA strand exchange activity"/>
    <property type="evidence" value="ECO:0007669"/>
    <property type="project" value="InterPro"/>
</dbReference>
<name>A0A7Y9NQZ0_9BACT</name>
<dbReference type="PANTHER" id="PTHR30461">
    <property type="entry name" value="DNA-INVERTASE FROM LAMBDOID PROPHAGE"/>
    <property type="match status" value="1"/>
</dbReference>
<dbReference type="InterPro" id="IPR006119">
    <property type="entry name" value="Resolv_N"/>
</dbReference>
<dbReference type="Pfam" id="PF00239">
    <property type="entry name" value="Resolvase"/>
    <property type="match status" value="1"/>
</dbReference>
<protein>
    <submittedName>
        <fullName evidence="2">DNA invertase Pin-like site-specific DNA recombinase</fullName>
    </submittedName>
</protein>
<dbReference type="InterPro" id="IPR011109">
    <property type="entry name" value="DNA_bind_recombinase_dom"/>
</dbReference>
<organism evidence="2 3">
    <name type="scientific">Tunturiibacter lichenicola</name>
    <dbReference type="NCBI Taxonomy" id="2051959"/>
    <lineage>
        <taxon>Bacteria</taxon>
        <taxon>Pseudomonadati</taxon>
        <taxon>Acidobacteriota</taxon>
        <taxon>Terriglobia</taxon>
        <taxon>Terriglobales</taxon>
        <taxon>Acidobacteriaceae</taxon>
        <taxon>Tunturiibacter</taxon>
    </lineage>
</organism>
<dbReference type="InterPro" id="IPR025827">
    <property type="entry name" value="Zn_ribbon_recom_dom"/>
</dbReference>
<dbReference type="PANTHER" id="PTHR30461:SF23">
    <property type="entry name" value="DNA RECOMBINASE-RELATED"/>
    <property type="match status" value="1"/>
</dbReference>